<feature type="region of interest" description="Disordered" evidence="1">
    <location>
        <begin position="167"/>
        <end position="188"/>
    </location>
</feature>
<dbReference type="VEuPathDB" id="VectorBase:ACON2_039579"/>
<sequence>MDNVRRFAEHDYRHLYLVPFSLVVSKPFLGDLLARAIASSSTPDDPQSHITDFRMMMKMDKKADKLQLIDTKANNTNTQESPEEEPPITFANEQTTTPATTTTLWQRWNRTDLLARIIDDIIKPAQERITLVFQTLVPKNGAEELDKMKQFSTNDDSQMTSVAEHPLNATADNNDSDELDSDLEPLQHDSDSALFDRGANGTTLLGQFQARRKVLRRRVAKALSSITGLLILAANTRREGNSRSTRSITVASDGADLSGREKRALVELPPNVVDPYADYTEALLAEDSGADTEPRRNMETVGIFLLEVLGSFAGFSWGIFKTAQSFFSYAIS</sequence>
<keyword evidence="2" id="KW-0812">Transmembrane</keyword>
<dbReference type="AlphaFoldDB" id="A0A8W7PV39"/>
<dbReference type="Proteomes" id="UP000075882">
    <property type="component" value="Unassembled WGS sequence"/>
</dbReference>
<dbReference type="EnsemblMetazoa" id="ACOM037248-RA">
    <property type="protein sequence ID" value="ACOM037248-PA.1"/>
    <property type="gene ID" value="ACOM037248"/>
</dbReference>
<reference evidence="3" key="1">
    <citation type="submission" date="2022-08" db="UniProtKB">
        <authorList>
            <consortium name="EnsemblMetazoa"/>
        </authorList>
    </citation>
    <scope>IDENTIFICATION</scope>
</reference>
<evidence type="ECO:0000313" key="3">
    <source>
        <dbReference type="EnsemblMetazoa" id="ACOM037248-PA.1"/>
    </source>
</evidence>
<keyword evidence="2" id="KW-1133">Transmembrane helix</keyword>
<feature type="transmembrane region" description="Helical" evidence="2">
    <location>
        <begin position="301"/>
        <end position="320"/>
    </location>
</feature>
<evidence type="ECO:0000256" key="2">
    <source>
        <dbReference type="SAM" id="Phobius"/>
    </source>
</evidence>
<protein>
    <submittedName>
        <fullName evidence="3">Uncharacterized protein</fullName>
    </submittedName>
</protein>
<feature type="compositionally biased region" description="Acidic residues" evidence="1">
    <location>
        <begin position="174"/>
        <end position="183"/>
    </location>
</feature>
<accession>A0A8W7PV39</accession>
<evidence type="ECO:0000256" key="1">
    <source>
        <dbReference type="SAM" id="MobiDB-lite"/>
    </source>
</evidence>
<organism evidence="3">
    <name type="scientific">Anopheles coluzzii</name>
    <name type="common">African malaria mosquito</name>
    <dbReference type="NCBI Taxonomy" id="1518534"/>
    <lineage>
        <taxon>Eukaryota</taxon>
        <taxon>Metazoa</taxon>
        <taxon>Ecdysozoa</taxon>
        <taxon>Arthropoda</taxon>
        <taxon>Hexapoda</taxon>
        <taxon>Insecta</taxon>
        <taxon>Pterygota</taxon>
        <taxon>Neoptera</taxon>
        <taxon>Endopterygota</taxon>
        <taxon>Diptera</taxon>
        <taxon>Nematocera</taxon>
        <taxon>Culicoidea</taxon>
        <taxon>Culicidae</taxon>
        <taxon>Anophelinae</taxon>
        <taxon>Anopheles</taxon>
    </lineage>
</organism>
<proteinExistence type="predicted"/>
<name>A0A8W7PV39_ANOCL</name>
<keyword evidence="2" id="KW-0472">Membrane</keyword>